<comment type="caution">
    <text evidence="9">The sequence shown here is derived from an EMBL/GenBank/DDBJ whole genome shotgun (WGS) entry which is preliminary data.</text>
</comment>
<feature type="transmembrane region" description="Helical" evidence="8">
    <location>
        <begin position="224"/>
        <end position="242"/>
    </location>
</feature>
<dbReference type="PANTHER" id="PTHR30269">
    <property type="entry name" value="TRANSMEMBRANE PROTEIN YFCA"/>
    <property type="match status" value="1"/>
</dbReference>
<dbReference type="InterPro" id="IPR002781">
    <property type="entry name" value="TM_pro_TauE-like"/>
</dbReference>
<dbReference type="AlphaFoldDB" id="A0A370U5D5"/>
<keyword evidence="5 8" id="KW-0812">Transmembrane</keyword>
<evidence type="ECO:0000256" key="4">
    <source>
        <dbReference type="ARBA" id="ARBA00022475"/>
    </source>
</evidence>
<feature type="transmembrane region" description="Helical" evidence="8">
    <location>
        <begin position="126"/>
        <end position="145"/>
    </location>
</feature>
<feature type="transmembrane region" description="Helical" evidence="8">
    <location>
        <begin position="71"/>
        <end position="90"/>
    </location>
</feature>
<reference evidence="9 10" key="1">
    <citation type="submission" date="2018-06" db="EMBL/GenBank/DDBJ databases">
        <title>Marinomonas sp. YLB-05 draft genome sequence.</title>
        <authorList>
            <person name="Yu L."/>
            <person name="Tang X."/>
        </authorList>
    </citation>
    <scope>NUCLEOTIDE SEQUENCE [LARGE SCALE GENOMIC DNA]</scope>
    <source>
        <strain evidence="9 10">YLB-05</strain>
    </source>
</reference>
<proteinExistence type="inferred from homology"/>
<evidence type="ECO:0000313" key="9">
    <source>
        <dbReference type="EMBL" id="RDL42996.1"/>
    </source>
</evidence>
<dbReference type="InterPro" id="IPR052017">
    <property type="entry name" value="TSUP"/>
</dbReference>
<dbReference type="Proteomes" id="UP000254326">
    <property type="component" value="Unassembled WGS sequence"/>
</dbReference>
<evidence type="ECO:0000256" key="8">
    <source>
        <dbReference type="RuleBase" id="RU363041"/>
    </source>
</evidence>
<evidence type="ECO:0000256" key="3">
    <source>
        <dbReference type="ARBA" id="ARBA00022448"/>
    </source>
</evidence>
<evidence type="ECO:0000256" key="7">
    <source>
        <dbReference type="ARBA" id="ARBA00023136"/>
    </source>
</evidence>
<evidence type="ECO:0000256" key="5">
    <source>
        <dbReference type="ARBA" id="ARBA00022692"/>
    </source>
</evidence>
<keyword evidence="7 8" id="KW-0472">Membrane</keyword>
<keyword evidence="10" id="KW-1185">Reference proteome</keyword>
<feature type="transmembrane region" description="Helical" evidence="8">
    <location>
        <begin position="7"/>
        <end position="35"/>
    </location>
</feature>
<feature type="transmembrane region" description="Helical" evidence="8">
    <location>
        <begin position="165"/>
        <end position="188"/>
    </location>
</feature>
<gene>
    <name evidence="9" type="ORF">DN730_16840</name>
</gene>
<dbReference type="EMBL" id="QKRA01000011">
    <property type="protein sequence ID" value="RDL42996.1"/>
    <property type="molecule type" value="Genomic_DNA"/>
</dbReference>
<evidence type="ECO:0000256" key="2">
    <source>
        <dbReference type="ARBA" id="ARBA00009142"/>
    </source>
</evidence>
<dbReference type="OrthoDB" id="7028171at2"/>
<sequence>MDLSHSLLIGAAVLITGISKGGFSGAFGIIAVPLISLTTSPITAAAIMLPILCIMDLFTIQKFWRKWDIKAVQSSIPAAIVGVVIASLIASWVSEALLKLLVGSVAIGFTLNAWHAKYKQRKSNPLGVAASNFWCALGGFTSFIAHAGGPPISVYLLRLNLDKTAYVASAAFIFTAINYVKIIPYAFLGQFNTAVLWQSFLFIPVAFIGVQLGAWMHYKVDPKLFFKILYIFLFITGAKLIWDGGSALY</sequence>
<dbReference type="PANTHER" id="PTHR30269:SF37">
    <property type="entry name" value="MEMBRANE TRANSPORTER PROTEIN"/>
    <property type="match status" value="1"/>
</dbReference>
<keyword evidence="4 8" id="KW-1003">Cell membrane</keyword>
<accession>A0A370U5D5</accession>
<name>A0A370U5D5_9GAMM</name>
<keyword evidence="3" id="KW-0813">Transport</keyword>
<keyword evidence="6 8" id="KW-1133">Transmembrane helix</keyword>
<dbReference type="RefSeq" id="WP_115469312.1">
    <property type="nucleotide sequence ID" value="NZ_QKRA01000011.1"/>
</dbReference>
<organism evidence="9 10">
    <name type="scientific">Marinomonas piezotolerans</name>
    <dbReference type="NCBI Taxonomy" id="2213058"/>
    <lineage>
        <taxon>Bacteria</taxon>
        <taxon>Pseudomonadati</taxon>
        <taxon>Pseudomonadota</taxon>
        <taxon>Gammaproteobacteria</taxon>
        <taxon>Oceanospirillales</taxon>
        <taxon>Oceanospirillaceae</taxon>
        <taxon>Marinomonas</taxon>
    </lineage>
</organism>
<feature type="transmembrane region" description="Helical" evidence="8">
    <location>
        <begin position="41"/>
        <end position="59"/>
    </location>
</feature>
<dbReference type="GO" id="GO:0005886">
    <property type="term" value="C:plasma membrane"/>
    <property type="evidence" value="ECO:0007669"/>
    <property type="project" value="UniProtKB-SubCell"/>
</dbReference>
<protein>
    <recommendedName>
        <fullName evidence="8">Probable membrane transporter protein</fullName>
    </recommendedName>
</protein>
<evidence type="ECO:0000256" key="1">
    <source>
        <dbReference type="ARBA" id="ARBA00004651"/>
    </source>
</evidence>
<evidence type="ECO:0000256" key="6">
    <source>
        <dbReference type="ARBA" id="ARBA00022989"/>
    </source>
</evidence>
<feature type="transmembrane region" description="Helical" evidence="8">
    <location>
        <begin position="200"/>
        <end position="218"/>
    </location>
</feature>
<comment type="subcellular location">
    <subcellularLocation>
        <location evidence="1 8">Cell membrane</location>
        <topology evidence="1 8">Multi-pass membrane protein</topology>
    </subcellularLocation>
</comment>
<feature type="transmembrane region" description="Helical" evidence="8">
    <location>
        <begin position="96"/>
        <end position="114"/>
    </location>
</feature>
<dbReference type="Pfam" id="PF01925">
    <property type="entry name" value="TauE"/>
    <property type="match status" value="1"/>
</dbReference>
<evidence type="ECO:0000313" key="10">
    <source>
        <dbReference type="Proteomes" id="UP000254326"/>
    </source>
</evidence>
<comment type="similarity">
    <text evidence="2 8">Belongs to the 4-toluene sulfonate uptake permease (TSUP) (TC 2.A.102) family.</text>
</comment>